<feature type="domain" description="Helicase C-terminal" evidence="10">
    <location>
        <begin position="206"/>
        <end position="400"/>
    </location>
</feature>
<dbReference type="GO" id="GO:0009378">
    <property type="term" value="F:four-way junction helicase activity"/>
    <property type="evidence" value="ECO:0007669"/>
    <property type="project" value="TreeGrafter"/>
</dbReference>
<accession>A0A9D4LF44</accession>
<dbReference type="GO" id="GO:0005694">
    <property type="term" value="C:chromosome"/>
    <property type="evidence" value="ECO:0007669"/>
    <property type="project" value="TreeGrafter"/>
</dbReference>
<dbReference type="AlphaFoldDB" id="A0A9D4LF44"/>
<evidence type="ECO:0000256" key="4">
    <source>
        <dbReference type="ARBA" id="ARBA00023125"/>
    </source>
</evidence>
<protein>
    <recommendedName>
        <fullName evidence="7">DNA 3'-5' helicase</fullName>
        <ecNumber evidence="7">5.6.2.4</ecNumber>
    </recommendedName>
    <alternativeName>
        <fullName evidence="8">DNA 3'-5' helicase Q1</fullName>
    </alternativeName>
</protein>
<evidence type="ECO:0000256" key="2">
    <source>
        <dbReference type="ARBA" id="ARBA00022741"/>
    </source>
</evidence>
<gene>
    <name evidence="11" type="ORF">DPMN_099537</name>
</gene>
<keyword evidence="3" id="KW-0067">ATP-binding</keyword>
<evidence type="ECO:0000256" key="8">
    <source>
        <dbReference type="ARBA" id="ARBA00044566"/>
    </source>
</evidence>
<dbReference type="Gene3D" id="3.40.50.300">
    <property type="entry name" value="P-loop containing nucleotide triphosphate hydrolases"/>
    <property type="match status" value="2"/>
</dbReference>
<evidence type="ECO:0000256" key="1">
    <source>
        <dbReference type="ARBA" id="ARBA00005446"/>
    </source>
</evidence>
<keyword evidence="2" id="KW-0547">Nucleotide-binding</keyword>
<reference evidence="11" key="2">
    <citation type="submission" date="2020-11" db="EMBL/GenBank/DDBJ databases">
        <authorList>
            <person name="McCartney M.A."/>
            <person name="Auch B."/>
            <person name="Kono T."/>
            <person name="Mallez S."/>
            <person name="Becker A."/>
            <person name="Gohl D.M."/>
            <person name="Silverstein K.A.T."/>
            <person name="Koren S."/>
            <person name="Bechman K.B."/>
            <person name="Herman A."/>
            <person name="Abrahante J.E."/>
            <person name="Garbe J."/>
        </authorList>
    </citation>
    <scope>NUCLEOTIDE SEQUENCE</scope>
    <source>
        <strain evidence="11">Duluth1</strain>
        <tissue evidence="11">Whole animal</tissue>
    </source>
</reference>
<dbReference type="EMBL" id="JAIWYP010000003">
    <property type="protein sequence ID" value="KAH3856941.1"/>
    <property type="molecule type" value="Genomic_DNA"/>
</dbReference>
<evidence type="ECO:0000256" key="7">
    <source>
        <dbReference type="ARBA" id="ARBA00034808"/>
    </source>
</evidence>
<dbReference type="Proteomes" id="UP000828390">
    <property type="component" value="Unassembled WGS sequence"/>
</dbReference>
<sequence>MAFTSEITRAFIEFCSSFQPKAKQIECLEHFLAGRDIIAHLHVGYGKSLVYQIIPKLLSIVKKDEPQATLLVISPIIQNEQIETLKKYDVKACRLSYHECDGEVELMEKDMIQNIAEGEFAIVFAHPEALLNTFSGKDLLSKRQFIDHVKGVVIDECHIVKEWGEEFRTAFQKLKTLPAVFNDVPFMALSGTLPTSLMKELPNILGLNNPVTVQESPDRTNIFLKKLHKSKFGDTNEIYESIFKTECDDLKKDPYNYPVTMLFMPLYYISQAAAYLKHLFGDGDITTSCYAVLFSRQDKVVLKTTVEELQMEYPQIRLILTSSVAGMGFDPPSVMRIIHARPPRNLSQYLQEIGRAGRRGQNSSAILHYNKRDIAKNIPGIQEDIVQYCNNEETCVRELLLKPFGFSKSQGIANENCCSFCLNEDISKLDEAGAFDNNV</sequence>
<dbReference type="InterPro" id="IPR001650">
    <property type="entry name" value="Helicase_C-like"/>
</dbReference>
<dbReference type="EC" id="5.6.2.4" evidence="7"/>
<dbReference type="Pfam" id="PF00271">
    <property type="entry name" value="Helicase_C"/>
    <property type="match status" value="1"/>
</dbReference>
<keyword evidence="12" id="KW-1185">Reference proteome</keyword>
<keyword evidence="4" id="KW-0238">DNA-binding</keyword>
<dbReference type="Pfam" id="PF00270">
    <property type="entry name" value="DEAD"/>
    <property type="match status" value="1"/>
</dbReference>
<dbReference type="InterPro" id="IPR014001">
    <property type="entry name" value="Helicase_ATP-bd"/>
</dbReference>
<dbReference type="SUPFAM" id="SSF52540">
    <property type="entry name" value="P-loop containing nucleoside triphosphate hydrolases"/>
    <property type="match status" value="1"/>
</dbReference>
<dbReference type="PROSITE" id="PS51194">
    <property type="entry name" value="HELICASE_CTER"/>
    <property type="match status" value="1"/>
</dbReference>
<dbReference type="SMART" id="SM00490">
    <property type="entry name" value="HELICc"/>
    <property type="match status" value="1"/>
</dbReference>
<comment type="catalytic activity">
    <reaction evidence="6">
        <text>Couples ATP hydrolysis with the unwinding of duplex DNA by translocating in the 3'-5' direction.</text>
        <dbReference type="EC" id="5.6.2.4"/>
    </reaction>
</comment>
<dbReference type="PROSITE" id="PS51192">
    <property type="entry name" value="HELICASE_ATP_BIND_1"/>
    <property type="match status" value="1"/>
</dbReference>
<dbReference type="InterPro" id="IPR027417">
    <property type="entry name" value="P-loop_NTPase"/>
</dbReference>
<dbReference type="GO" id="GO:0000724">
    <property type="term" value="P:double-strand break repair via homologous recombination"/>
    <property type="evidence" value="ECO:0007669"/>
    <property type="project" value="TreeGrafter"/>
</dbReference>
<name>A0A9D4LF44_DREPO</name>
<evidence type="ECO:0000259" key="10">
    <source>
        <dbReference type="PROSITE" id="PS51194"/>
    </source>
</evidence>
<comment type="similarity">
    <text evidence="1">Belongs to the helicase family. RecQ subfamily.</text>
</comment>
<evidence type="ECO:0000259" key="9">
    <source>
        <dbReference type="PROSITE" id="PS51192"/>
    </source>
</evidence>
<organism evidence="11 12">
    <name type="scientific">Dreissena polymorpha</name>
    <name type="common">Zebra mussel</name>
    <name type="synonym">Mytilus polymorpha</name>
    <dbReference type="NCBI Taxonomy" id="45954"/>
    <lineage>
        <taxon>Eukaryota</taxon>
        <taxon>Metazoa</taxon>
        <taxon>Spiralia</taxon>
        <taxon>Lophotrochozoa</taxon>
        <taxon>Mollusca</taxon>
        <taxon>Bivalvia</taxon>
        <taxon>Autobranchia</taxon>
        <taxon>Heteroconchia</taxon>
        <taxon>Euheterodonta</taxon>
        <taxon>Imparidentia</taxon>
        <taxon>Neoheterodontei</taxon>
        <taxon>Myida</taxon>
        <taxon>Dreissenoidea</taxon>
        <taxon>Dreissenidae</taxon>
        <taxon>Dreissena</taxon>
    </lineage>
</organism>
<dbReference type="GO" id="GO:0005737">
    <property type="term" value="C:cytoplasm"/>
    <property type="evidence" value="ECO:0007669"/>
    <property type="project" value="TreeGrafter"/>
</dbReference>
<proteinExistence type="inferred from homology"/>
<dbReference type="PANTHER" id="PTHR13710">
    <property type="entry name" value="DNA HELICASE RECQ FAMILY MEMBER"/>
    <property type="match status" value="1"/>
</dbReference>
<evidence type="ECO:0000256" key="6">
    <source>
        <dbReference type="ARBA" id="ARBA00034617"/>
    </source>
</evidence>
<dbReference type="PANTHER" id="PTHR13710:SF105">
    <property type="entry name" value="ATP-DEPENDENT DNA HELICASE Q1"/>
    <property type="match status" value="1"/>
</dbReference>
<dbReference type="CDD" id="cd18785">
    <property type="entry name" value="SF2_C"/>
    <property type="match status" value="1"/>
</dbReference>
<evidence type="ECO:0000256" key="3">
    <source>
        <dbReference type="ARBA" id="ARBA00022840"/>
    </source>
</evidence>
<evidence type="ECO:0000313" key="12">
    <source>
        <dbReference type="Proteomes" id="UP000828390"/>
    </source>
</evidence>
<reference evidence="11" key="1">
    <citation type="journal article" date="2019" name="bioRxiv">
        <title>The Genome of the Zebra Mussel, Dreissena polymorpha: A Resource for Invasive Species Research.</title>
        <authorList>
            <person name="McCartney M.A."/>
            <person name="Auch B."/>
            <person name="Kono T."/>
            <person name="Mallez S."/>
            <person name="Zhang Y."/>
            <person name="Obille A."/>
            <person name="Becker A."/>
            <person name="Abrahante J.E."/>
            <person name="Garbe J."/>
            <person name="Badalamenti J.P."/>
            <person name="Herman A."/>
            <person name="Mangelson H."/>
            <person name="Liachko I."/>
            <person name="Sullivan S."/>
            <person name="Sone E.D."/>
            <person name="Koren S."/>
            <person name="Silverstein K.A.T."/>
            <person name="Beckman K.B."/>
            <person name="Gohl D.M."/>
        </authorList>
    </citation>
    <scope>NUCLEOTIDE SEQUENCE</scope>
    <source>
        <strain evidence="11">Duluth1</strain>
        <tissue evidence="11">Whole animal</tissue>
    </source>
</reference>
<dbReference type="GO" id="GO:0003677">
    <property type="term" value="F:DNA binding"/>
    <property type="evidence" value="ECO:0007669"/>
    <property type="project" value="UniProtKB-KW"/>
</dbReference>
<feature type="domain" description="Helicase ATP-binding" evidence="9">
    <location>
        <begin position="28"/>
        <end position="211"/>
    </location>
</feature>
<evidence type="ECO:0000313" key="11">
    <source>
        <dbReference type="EMBL" id="KAH3856941.1"/>
    </source>
</evidence>
<evidence type="ECO:0000256" key="5">
    <source>
        <dbReference type="ARBA" id="ARBA00023235"/>
    </source>
</evidence>
<dbReference type="GO" id="GO:0043138">
    <property type="term" value="F:3'-5' DNA helicase activity"/>
    <property type="evidence" value="ECO:0007669"/>
    <property type="project" value="UniProtKB-EC"/>
</dbReference>
<dbReference type="GO" id="GO:0005524">
    <property type="term" value="F:ATP binding"/>
    <property type="evidence" value="ECO:0007669"/>
    <property type="project" value="UniProtKB-KW"/>
</dbReference>
<dbReference type="InterPro" id="IPR011545">
    <property type="entry name" value="DEAD/DEAH_box_helicase_dom"/>
</dbReference>
<dbReference type="SMART" id="SM00487">
    <property type="entry name" value="DEXDc"/>
    <property type="match status" value="1"/>
</dbReference>
<keyword evidence="5" id="KW-0413">Isomerase</keyword>
<comment type="caution">
    <text evidence="11">The sequence shown here is derived from an EMBL/GenBank/DDBJ whole genome shotgun (WGS) entry which is preliminary data.</text>
</comment>